<reference evidence="1 2" key="1">
    <citation type="journal article" date="2015" name="Sci. Rep.">
        <title>Chromosome-level genome map provides insights into diverse defense mechanisms in the medicinal fungus Ganoderma sinense.</title>
        <authorList>
            <person name="Zhu Y."/>
            <person name="Xu J."/>
            <person name="Sun C."/>
            <person name="Zhou S."/>
            <person name="Xu H."/>
            <person name="Nelson D.R."/>
            <person name="Qian J."/>
            <person name="Song J."/>
            <person name="Luo H."/>
            <person name="Xiang L."/>
            <person name="Li Y."/>
            <person name="Xu Z."/>
            <person name="Ji A."/>
            <person name="Wang L."/>
            <person name="Lu S."/>
            <person name="Hayward A."/>
            <person name="Sun W."/>
            <person name="Li X."/>
            <person name="Schwartz D.C."/>
            <person name="Wang Y."/>
            <person name="Chen S."/>
        </authorList>
    </citation>
    <scope>NUCLEOTIDE SEQUENCE [LARGE SCALE GENOMIC DNA]</scope>
    <source>
        <strain evidence="1 2">ZZ0214-1</strain>
    </source>
</reference>
<name>A0A2G8S8R6_9APHY</name>
<dbReference type="Proteomes" id="UP000230002">
    <property type="component" value="Unassembled WGS sequence"/>
</dbReference>
<comment type="caution">
    <text evidence="1">The sequence shown here is derived from an EMBL/GenBank/DDBJ whole genome shotgun (WGS) entry which is preliminary data.</text>
</comment>
<dbReference type="EMBL" id="AYKW01000016">
    <property type="protein sequence ID" value="PIL30127.1"/>
    <property type="molecule type" value="Genomic_DNA"/>
</dbReference>
<accession>A0A2G8S8R6</accession>
<gene>
    <name evidence="1" type="ORF">GSI_07704</name>
</gene>
<keyword evidence="2" id="KW-1185">Reference proteome</keyword>
<evidence type="ECO:0000313" key="1">
    <source>
        <dbReference type="EMBL" id="PIL30127.1"/>
    </source>
</evidence>
<organism evidence="1 2">
    <name type="scientific">Ganoderma sinense ZZ0214-1</name>
    <dbReference type="NCBI Taxonomy" id="1077348"/>
    <lineage>
        <taxon>Eukaryota</taxon>
        <taxon>Fungi</taxon>
        <taxon>Dikarya</taxon>
        <taxon>Basidiomycota</taxon>
        <taxon>Agaricomycotina</taxon>
        <taxon>Agaricomycetes</taxon>
        <taxon>Polyporales</taxon>
        <taxon>Polyporaceae</taxon>
        <taxon>Ganoderma</taxon>
    </lineage>
</organism>
<sequence>MDRRGQVVPLRQPRQPVDFPKLARDLPVHNDDLLHRSVTTSWRTGKPSVMRAASITSSSPISPPDTTVVHNVSSVQCWVRQSVPSVS</sequence>
<protein>
    <submittedName>
        <fullName evidence="1">Uncharacterized protein</fullName>
    </submittedName>
</protein>
<dbReference type="AlphaFoldDB" id="A0A2G8S8R6"/>
<proteinExistence type="predicted"/>
<evidence type="ECO:0000313" key="2">
    <source>
        <dbReference type="Proteomes" id="UP000230002"/>
    </source>
</evidence>